<dbReference type="AlphaFoldDB" id="A0A9Q8LEB2"/>
<dbReference type="InterPro" id="IPR017853">
    <property type="entry name" value="GH"/>
</dbReference>
<feature type="signal peptide" evidence="10">
    <location>
        <begin position="1"/>
        <end position="18"/>
    </location>
</feature>
<reference evidence="12" key="1">
    <citation type="submission" date="2021-12" db="EMBL/GenBank/DDBJ databases">
        <authorList>
            <person name="Zaccaron A."/>
            <person name="Stergiopoulos I."/>
        </authorList>
    </citation>
    <scope>NUCLEOTIDE SEQUENCE</scope>
    <source>
        <strain evidence="12">Race5_Kim</strain>
    </source>
</reference>
<keyword evidence="8 9" id="KW-0326">Glycosidase</keyword>
<dbReference type="GO" id="GO:0046355">
    <property type="term" value="P:mannan catabolic process"/>
    <property type="evidence" value="ECO:0007669"/>
    <property type="project" value="UniProtKB-ARBA"/>
</dbReference>
<keyword evidence="7 9" id="KW-0378">Hydrolase</keyword>
<evidence type="ECO:0000313" key="12">
    <source>
        <dbReference type="EMBL" id="UJO15113.1"/>
    </source>
</evidence>
<dbReference type="PANTHER" id="PTHR31451">
    <property type="match status" value="1"/>
</dbReference>
<evidence type="ECO:0000256" key="7">
    <source>
        <dbReference type="ARBA" id="ARBA00022801"/>
    </source>
</evidence>
<feature type="domain" description="Glycoside hydrolase family 5" evidence="11">
    <location>
        <begin position="34"/>
        <end position="320"/>
    </location>
</feature>
<dbReference type="EC" id="3.2.1.78" evidence="4"/>
<dbReference type="Gene3D" id="3.20.20.80">
    <property type="entry name" value="Glycosidases"/>
    <property type="match status" value="1"/>
</dbReference>
<feature type="chain" id="PRO_5040367018" description="mannan endo-1,4-beta-mannosidase" evidence="10">
    <location>
        <begin position="19"/>
        <end position="372"/>
    </location>
</feature>
<dbReference type="InterPro" id="IPR001547">
    <property type="entry name" value="Glyco_hydro_5"/>
</dbReference>
<keyword evidence="13" id="KW-1185">Reference proteome</keyword>
<name>A0A9Q8LEB2_PASFU</name>
<dbReference type="EMBL" id="CP090165">
    <property type="protein sequence ID" value="UJO15113.1"/>
    <property type="molecule type" value="Genomic_DNA"/>
</dbReference>
<comment type="subcellular location">
    <subcellularLocation>
        <location evidence="2">Secreted</location>
    </subcellularLocation>
</comment>
<dbReference type="GO" id="GO:0005576">
    <property type="term" value="C:extracellular region"/>
    <property type="evidence" value="ECO:0007669"/>
    <property type="project" value="UniProtKB-SubCell"/>
</dbReference>
<dbReference type="OMA" id="TTIGQYN"/>
<gene>
    <name evidence="12" type="ORF">CLAFUR5_08582</name>
</gene>
<dbReference type="KEGG" id="ffu:CLAFUR5_08582"/>
<dbReference type="GeneID" id="71988460"/>
<evidence type="ECO:0000256" key="8">
    <source>
        <dbReference type="ARBA" id="ARBA00023295"/>
    </source>
</evidence>
<organism evidence="12 13">
    <name type="scientific">Passalora fulva</name>
    <name type="common">Tomato leaf mold</name>
    <name type="synonym">Cladosporium fulvum</name>
    <dbReference type="NCBI Taxonomy" id="5499"/>
    <lineage>
        <taxon>Eukaryota</taxon>
        <taxon>Fungi</taxon>
        <taxon>Dikarya</taxon>
        <taxon>Ascomycota</taxon>
        <taxon>Pezizomycotina</taxon>
        <taxon>Dothideomycetes</taxon>
        <taxon>Dothideomycetidae</taxon>
        <taxon>Mycosphaerellales</taxon>
        <taxon>Mycosphaerellaceae</taxon>
        <taxon>Fulvia</taxon>
    </lineage>
</organism>
<evidence type="ECO:0000256" key="9">
    <source>
        <dbReference type="RuleBase" id="RU361153"/>
    </source>
</evidence>
<sequence>MITTRVLTTLLSVCTTLAGASQSFAGTNNYFVHALPQDVQNQYIDKLASDGVRVMRLWVAGAYNGCVKGSQTSYVPDLEPNVIGTYDTTVLTKLDYTLSLLHAKGIKAIISPHDSNVIGGANGCDVYCKKYGNQGTFYGSSTARQQYNARLSTIFNVKSPNFSNRPWSQLSGVIMAFDIQNEPFIDAVDKLKNNDPDDWICGTAGYMKPVIGGSGIKIATGGIGGSQYCCDHEYNVLSKALYCDAIDIISVHGYMSKASDWAYFITGDKSILKTVESTGKTPTKHVMIEEWGVASSYQDGFAAQVKVLDDAGVPWMYWQVVPGLDQTQSGYSQNCGYDGFEIGLNSGKGNVASAVQAARAKSAAQDWTGYVN</sequence>
<keyword evidence="6 10" id="KW-0732">Signal</keyword>
<comment type="similarity">
    <text evidence="3 9">Belongs to the glycosyl hydrolase 5 (cellulase A) family.</text>
</comment>
<evidence type="ECO:0000256" key="4">
    <source>
        <dbReference type="ARBA" id="ARBA00012706"/>
    </source>
</evidence>
<dbReference type="Proteomes" id="UP000756132">
    <property type="component" value="Chromosome 3"/>
</dbReference>
<comment type="catalytic activity">
    <reaction evidence="1">
        <text>Random hydrolysis of (1-&gt;4)-beta-D-mannosidic linkages in mannans, galactomannans and glucomannans.</text>
        <dbReference type="EC" id="3.2.1.78"/>
    </reaction>
</comment>
<reference evidence="12" key="2">
    <citation type="journal article" date="2022" name="Microb. Genom.">
        <title>A chromosome-scale genome assembly of the tomato pathogen Cladosporium fulvum reveals a compartmentalized genome architecture and the presence of a dispensable chromosome.</title>
        <authorList>
            <person name="Zaccaron A.Z."/>
            <person name="Chen L.H."/>
            <person name="Samaras A."/>
            <person name="Stergiopoulos I."/>
        </authorList>
    </citation>
    <scope>NUCLEOTIDE SEQUENCE</scope>
    <source>
        <strain evidence="12">Race5_Kim</strain>
    </source>
</reference>
<dbReference type="SUPFAM" id="SSF51445">
    <property type="entry name" value="(Trans)glycosidases"/>
    <property type="match status" value="1"/>
</dbReference>
<evidence type="ECO:0000256" key="5">
    <source>
        <dbReference type="ARBA" id="ARBA00022525"/>
    </source>
</evidence>
<evidence type="ECO:0000256" key="3">
    <source>
        <dbReference type="ARBA" id="ARBA00005641"/>
    </source>
</evidence>
<dbReference type="PANTHER" id="PTHR31451:SF39">
    <property type="entry name" value="MANNAN ENDO-1,4-BETA-MANNOSIDASE 1"/>
    <property type="match status" value="1"/>
</dbReference>
<dbReference type="OrthoDB" id="428177at2759"/>
<dbReference type="RefSeq" id="XP_047759479.1">
    <property type="nucleotide sequence ID" value="XM_047907730.1"/>
</dbReference>
<evidence type="ECO:0000256" key="1">
    <source>
        <dbReference type="ARBA" id="ARBA00001678"/>
    </source>
</evidence>
<keyword evidence="5" id="KW-0964">Secreted</keyword>
<evidence type="ECO:0000256" key="6">
    <source>
        <dbReference type="ARBA" id="ARBA00022729"/>
    </source>
</evidence>
<evidence type="ECO:0000259" key="11">
    <source>
        <dbReference type="Pfam" id="PF00150"/>
    </source>
</evidence>
<evidence type="ECO:0000313" key="13">
    <source>
        <dbReference type="Proteomes" id="UP000756132"/>
    </source>
</evidence>
<dbReference type="GO" id="GO:0016985">
    <property type="term" value="F:mannan endo-1,4-beta-mannosidase activity"/>
    <property type="evidence" value="ECO:0007669"/>
    <property type="project" value="UniProtKB-EC"/>
</dbReference>
<protein>
    <recommendedName>
        <fullName evidence="4">mannan endo-1,4-beta-mannosidase</fullName>
        <ecNumber evidence="4">3.2.1.78</ecNumber>
    </recommendedName>
</protein>
<evidence type="ECO:0000256" key="10">
    <source>
        <dbReference type="SAM" id="SignalP"/>
    </source>
</evidence>
<proteinExistence type="inferred from homology"/>
<dbReference type="InterPro" id="IPR045053">
    <property type="entry name" value="MAN-like"/>
</dbReference>
<accession>A0A9Q8LEB2</accession>
<dbReference type="Pfam" id="PF00150">
    <property type="entry name" value="Cellulase"/>
    <property type="match status" value="1"/>
</dbReference>
<evidence type="ECO:0000256" key="2">
    <source>
        <dbReference type="ARBA" id="ARBA00004613"/>
    </source>
</evidence>